<dbReference type="Pfam" id="PF02752">
    <property type="entry name" value="Arrestin_C"/>
    <property type="match status" value="1"/>
</dbReference>
<keyword evidence="7" id="KW-0472">Membrane</keyword>
<evidence type="ECO:0000313" key="10">
    <source>
        <dbReference type="Proteomes" id="UP000796761"/>
    </source>
</evidence>
<keyword evidence="6" id="KW-0967">Endosome</keyword>
<dbReference type="GO" id="GO:0015031">
    <property type="term" value="P:protein transport"/>
    <property type="evidence" value="ECO:0007669"/>
    <property type="project" value="TreeGrafter"/>
</dbReference>
<reference evidence="9" key="1">
    <citation type="submission" date="2019-04" db="EMBL/GenBank/DDBJ databases">
        <title>Genome assembly of Zosterops borbonicus 15179.</title>
        <authorList>
            <person name="Leroy T."/>
            <person name="Anselmetti Y."/>
            <person name="Tilak M.-K."/>
            <person name="Nabholz B."/>
        </authorList>
    </citation>
    <scope>NUCLEOTIDE SEQUENCE</scope>
    <source>
        <strain evidence="9">HGM_15179</strain>
        <tissue evidence="9">Muscle</tissue>
    </source>
</reference>
<dbReference type="Proteomes" id="UP000796761">
    <property type="component" value="Unassembled WGS sequence"/>
</dbReference>
<sequence>MAAAGPGPGAGGAVKMLALVLEDEARRGGGGSGGGYCSGDTVSGQVLLELAGPLPLRGLRLEAAGRARVAWSESPGAVPGAGTWGVAVRAPGPGPRREAEVRYLDIRQSLLRDPPEGEENLIFLDGRHEFPFSFQLPQEPLVTSFTGKYGSIQYYVKAVLERPAVPDQSVQTELQVISHIDVSSPALLVLLELAGPLPLRGLRLEAAGRARVAWSESPGAVPGAGTWGVAVRAPGPGPRREAEVRYLDIRQSLLRDPPEGEENLIFLDGRHEFPFSFQLPQEPLVTSFTGKYGSIQYYVKAVLERPAVPDQSVQTELQVISHIDVSSPALLTPVLRSQEKMVGCWFFTSGPVSLSAKIERKGYCNGEAIPIYAEIENCSSRLIVPKAAIFQTQTYLASGKTKTFRQMVANVRGNHIASGSTDTWNGKTLKIPPVSPSILDCCIIRVEYSLAVYIHIPGAKKLMIEMPLVIGTIPCIGFSSRNSSITSQFSMDMSWLALTMPEHPEAPPNYADVVSEEEFSRHVPAYPPPIDCEEQLCCPVFAYIQEFRFQPPPLYSEIDPHPTDVEEVQPVSFML</sequence>
<evidence type="ECO:0000256" key="6">
    <source>
        <dbReference type="ARBA" id="ARBA00022753"/>
    </source>
</evidence>
<comment type="subcellular location">
    <subcellularLocation>
        <location evidence="2">Cell membrane</location>
        <topology evidence="2">Peripheral membrane protein</topology>
        <orientation evidence="2">Cytoplasmic side</orientation>
    </subcellularLocation>
    <subcellularLocation>
        <location evidence="1">Early endosome</location>
    </subcellularLocation>
</comment>
<comment type="similarity">
    <text evidence="3">Belongs to the arrestin family.</text>
</comment>
<dbReference type="InterPro" id="IPR014756">
    <property type="entry name" value="Ig_E-set"/>
</dbReference>
<dbReference type="PANTHER" id="PTHR11188">
    <property type="entry name" value="ARRESTIN DOMAIN CONTAINING PROTEIN"/>
    <property type="match status" value="1"/>
</dbReference>
<keyword evidence="10" id="KW-1185">Reference proteome</keyword>
<evidence type="ECO:0000256" key="5">
    <source>
        <dbReference type="ARBA" id="ARBA00022737"/>
    </source>
</evidence>
<organism evidence="9 10">
    <name type="scientific">Zosterops borbonicus</name>
    <dbReference type="NCBI Taxonomy" id="364589"/>
    <lineage>
        <taxon>Eukaryota</taxon>
        <taxon>Metazoa</taxon>
        <taxon>Chordata</taxon>
        <taxon>Craniata</taxon>
        <taxon>Vertebrata</taxon>
        <taxon>Euteleostomi</taxon>
        <taxon>Archelosauria</taxon>
        <taxon>Archosauria</taxon>
        <taxon>Dinosauria</taxon>
        <taxon>Saurischia</taxon>
        <taxon>Theropoda</taxon>
        <taxon>Coelurosauria</taxon>
        <taxon>Aves</taxon>
        <taxon>Neognathae</taxon>
        <taxon>Neoaves</taxon>
        <taxon>Telluraves</taxon>
        <taxon>Australaves</taxon>
        <taxon>Passeriformes</taxon>
        <taxon>Sylvioidea</taxon>
        <taxon>Zosteropidae</taxon>
        <taxon>Zosterops</taxon>
    </lineage>
</organism>
<name>A0A8K1GTB4_9PASS</name>
<dbReference type="PANTHER" id="PTHR11188:SF16">
    <property type="entry name" value="ARRESTIN DOMAIN-CONTAINING PROTEIN 4"/>
    <property type="match status" value="1"/>
</dbReference>
<dbReference type="SMART" id="SM01017">
    <property type="entry name" value="Arrestin_C"/>
    <property type="match status" value="1"/>
</dbReference>
<evidence type="ECO:0000256" key="7">
    <source>
        <dbReference type="ARBA" id="ARBA00023136"/>
    </source>
</evidence>
<evidence type="ECO:0000256" key="4">
    <source>
        <dbReference type="ARBA" id="ARBA00022475"/>
    </source>
</evidence>
<dbReference type="OrthoDB" id="2333384at2759"/>
<gene>
    <name evidence="9" type="ORF">HGM15179_003476</name>
</gene>
<dbReference type="AlphaFoldDB" id="A0A8K1GTB4"/>
<dbReference type="SUPFAM" id="SSF81296">
    <property type="entry name" value="E set domains"/>
    <property type="match status" value="3"/>
</dbReference>
<dbReference type="GO" id="GO:1990756">
    <property type="term" value="F:ubiquitin-like ligase-substrate adaptor activity"/>
    <property type="evidence" value="ECO:0007669"/>
    <property type="project" value="TreeGrafter"/>
</dbReference>
<evidence type="ECO:0000256" key="3">
    <source>
        <dbReference type="ARBA" id="ARBA00005298"/>
    </source>
</evidence>
<dbReference type="Gene3D" id="2.60.40.640">
    <property type="match status" value="3"/>
</dbReference>
<dbReference type="EMBL" id="SWJQ01000068">
    <property type="protein sequence ID" value="TRZ23677.1"/>
    <property type="molecule type" value="Genomic_DNA"/>
</dbReference>
<dbReference type="FunFam" id="2.60.40.640:FF:000005">
    <property type="entry name" value="Arrestin domain-containing protein 3"/>
    <property type="match status" value="1"/>
</dbReference>
<evidence type="ECO:0000256" key="1">
    <source>
        <dbReference type="ARBA" id="ARBA00004412"/>
    </source>
</evidence>
<accession>A0A8K1GTB4</accession>
<keyword evidence="4" id="KW-1003">Cell membrane</keyword>
<protein>
    <recommendedName>
        <fullName evidence="8">Arrestin C-terminal-like domain-containing protein</fullName>
    </recommendedName>
</protein>
<keyword evidence="5" id="KW-0677">Repeat</keyword>
<dbReference type="Pfam" id="PF00339">
    <property type="entry name" value="Arrestin_N"/>
    <property type="match status" value="2"/>
</dbReference>
<evidence type="ECO:0000313" key="9">
    <source>
        <dbReference type="EMBL" id="TRZ23677.1"/>
    </source>
</evidence>
<dbReference type="InterPro" id="IPR014752">
    <property type="entry name" value="Arrestin-like_C"/>
</dbReference>
<evidence type="ECO:0000256" key="2">
    <source>
        <dbReference type="ARBA" id="ARBA00004413"/>
    </source>
</evidence>
<dbReference type="InterPro" id="IPR050357">
    <property type="entry name" value="Arrestin_domain-protein"/>
</dbReference>
<proteinExistence type="inferred from homology"/>
<dbReference type="GO" id="GO:0005886">
    <property type="term" value="C:plasma membrane"/>
    <property type="evidence" value="ECO:0007669"/>
    <property type="project" value="UniProtKB-SubCell"/>
</dbReference>
<evidence type="ECO:0000259" key="8">
    <source>
        <dbReference type="SMART" id="SM01017"/>
    </source>
</evidence>
<dbReference type="InterPro" id="IPR011022">
    <property type="entry name" value="Arrestin_C-like"/>
</dbReference>
<dbReference type="InterPro" id="IPR011021">
    <property type="entry name" value="Arrestin-like_N"/>
</dbReference>
<dbReference type="GO" id="GO:0005769">
    <property type="term" value="C:early endosome"/>
    <property type="evidence" value="ECO:0007669"/>
    <property type="project" value="UniProtKB-SubCell"/>
</dbReference>
<feature type="domain" description="Arrestin C-terminal-like" evidence="8">
    <location>
        <begin position="348"/>
        <end position="475"/>
    </location>
</feature>
<comment type="caution">
    <text evidence="9">The sequence shown here is derived from an EMBL/GenBank/DDBJ whole genome shotgun (WGS) entry which is preliminary data.</text>
</comment>